<dbReference type="PANTHER" id="PTHR46148:SF60">
    <property type="entry name" value="CHROMO DOMAIN-CONTAINING PROTEIN"/>
    <property type="match status" value="1"/>
</dbReference>
<feature type="domain" description="Tf2-1-like SH3-like" evidence="1">
    <location>
        <begin position="6"/>
        <end position="55"/>
    </location>
</feature>
<evidence type="ECO:0000259" key="1">
    <source>
        <dbReference type="Pfam" id="PF24626"/>
    </source>
</evidence>
<organism evidence="2 3">
    <name type="scientific">Anisodus acutangulus</name>
    <dbReference type="NCBI Taxonomy" id="402998"/>
    <lineage>
        <taxon>Eukaryota</taxon>
        <taxon>Viridiplantae</taxon>
        <taxon>Streptophyta</taxon>
        <taxon>Embryophyta</taxon>
        <taxon>Tracheophyta</taxon>
        <taxon>Spermatophyta</taxon>
        <taxon>Magnoliopsida</taxon>
        <taxon>eudicotyledons</taxon>
        <taxon>Gunneridae</taxon>
        <taxon>Pentapetalae</taxon>
        <taxon>asterids</taxon>
        <taxon>lamiids</taxon>
        <taxon>Solanales</taxon>
        <taxon>Solanaceae</taxon>
        <taxon>Solanoideae</taxon>
        <taxon>Hyoscyameae</taxon>
        <taxon>Anisodus</taxon>
    </lineage>
</organism>
<dbReference type="OrthoDB" id="1931063at2759"/>
<keyword evidence="3" id="KW-1185">Reference proteome</keyword>
<gene>
    <name evidence="2" type="ORF">K7X08_022231</name>
</gene>
<reference evidence="3" key="1">
    <citation type="journal article" date="2023" name="Proc. Natl. Acad. Sci. U.S.A.">
        <title>Genomic and structural basis for evolution of tropane alkaloid biosynthesis.</title>
        <authorList>
            <person name="Wanga Y.-J."/>
            <person name="Taina T."/>
            <person name="Yua J.-Y."/>
            <person name="Lia J."/>
            <person name="Xua B."/>
            <person name="Chenc J."/>
            <person name="D'Auriad J.C."/>
            <person name="Huanga J.-P."/>
            <person name="Huanga S.-X."/>
        </authorList>
    </citation>
    <scope>NUCLEOTIDE SEQUENCE [LARGE SCALE GENOMIC DNA]</scope>
    <source>
        <strain evidence="3">cv. KIB-2019</strain>
    </source>
</reference>
<sequence length="168" mass="19811">MKGAMRFGKKDNLSPRYTGPFEIVHRVGEVAYELDLPHGLSSVHPVFYVSMLKRHILDGFHVIRWNLVMLDHNLSYEEEPISILDMQVRKLTYKDIASMKVQWRNHPVEEATWEMESDMQVRYPRLFESLEVGWQMWALCYYRVYASADVFSHRRMCLSEVGSAPAHF</sequence>
<evidence type="ECO:0000313" key="3">
    <source>
        <dbReference type="Proteomes" id="UP001152561"/>
    </source>
</evidence>
<dbReference type="Proteomes" id="UP001152561">
    <property type="component" value="Unassembled WGS sequence"/>
</dbReference>
<protein>
    <recommendedName>
        <fullName evidence="1">Tf2-1-like SH3-like domain-containing protein</fullName>
    </recommendedName>
</protein>
<dbReference type="EMBL" id="JAJAGQ010000023">
    <property type="protein sequence ID" value="KAJ8528539.1"/>
    <property type="molecule type" value="Genomic_DNA"/>
</dbReference>
<dbReference type="InterPro" id="IPR016197">
    <property type="entry name" value="Chromo-like_dom_sf"/>
</dbReference>
<dbReference type="InterPro" id="IPR056924">
    <property type="entry name" value="SH3_Tf2-1"/>
</dbReference>
<comment type="caution">
    <text evidence="2">The sequence shown here is derived from an EMBL/GenBank/DDBJ whole genome shotgun (WGS) entry which is preliminary data.</text>
</comment>
<proteinExistence type="predicted"/>
<accession>A0A9Q1QU40</accession>
<dbReference type="SUPFAM" id="SSF54160">
    <property type="entry name" value="Chromo domain-like"/>
    <property type="match status" value="1"/>
</dbReference>
<dbReference type="Pfam" id="PF24626">
    <property type="entry name" value="SH3_Tf2-1"/>
    <property type="match status" value="1"/>
</dbReference>
<dbReference type="AlphaFoldDB" id="A0A9Q1QU40"/>
<name>A0A9Q1QU40_9SOLA</name>
<evidence type="ECO:0000313" key="2">
    <source>
        <dbReference type="EMBL" id="KAJ8528539.1"/>
    </source>
</evidence>
<dbReference type="PANTHER" id="PTHR46148">
    <property type="entry name" value="CHROMO DOMAIN-CONTAINING PROTEIN"/>
    <property type="match status" value="1"/>
</dbReference>